<feature type="region of interest" description="Disordered" evidence="1">
    <location>
        <begin position="59"/>
        <end position="129"/>
    </location>
</feature>
<evidence type="ECO:0000313" key="3">
    <source>
        <dbReference type="EMBL" id="KPA41054.1"/>
    </source>
</evidence>
<name>A0A0N0V6Q8_FUSLA</name>
<dbReference type="SUPFAM" id="SSF54695">
    <property type="entry name" value="POZ domain"/>
    <property type="match status" value="1"/>
</dbReference>
<dbReference type="Gene3D" id="3.30.710.10">
    <property type="entry name" value="Potassium Channel Kv1.1, Chain A"/>
    <property type="match status" value="1"/>
</dbReference>
<dbReference type="InterPro" id="IPR011333">
    <property type="entry name" value="SKP1/BTB/POZ_sf"/>
</dbReference>
<evidence type="ECO:0000313" key="4">
    <source>
        <dbReference type="Proteomes" id="UP000037904"/>
    </source>
</evidence>
<evidence type="ECO:0000256" key="1">
    <source>
        <dbReference type="SAM" id="MobiDB-lite"/>
    </source>
</evidence>
<dbReference type="EMBL" id="JXCE01000110">
    <property type="protein sequence ID" value="KPA41054.1"/>
    <property type="molecule type" value="Genomic_DNA"/>
</dbReference>
<evidence type="ECO:0000259" key="2">
    <source>
        <dbReference type="PROSITE" id="PS50097"/>
    </source>
</evidence>
<feature type="region of interest" description="Disordered" evidence="1">
    <location>
        <begin position="1"/>
        <end position="24"/>
    </location>
</feature>
<dbReference type="Pfam" id="PF00651">
    <property type="entry name" value="BTB"/>
    <property type="match status" value="1"/>
</dbReference>
<feature type="domain" description="BTB" evidence="2">
    <location>
        <begin position="163"/>
        <end position="217"/>
    </location>
</feature>
<feature type="compositionally biased region" description="Basic residues" evidence="1">
    <location>
        <begin position="66"/>
        <end position="78"/>
    </location>
</feature>
<sequence>MVHNATESESVPAQAKAASSRKPSAYVFDPDGDTYLTLTTFKAQIFHWTKETIWLGQEGSEVSSAKAKKKEKKKKKKVVPPQPPAALPESLDSISMPLGATADTSLVGPDEIPNEKETKAGFTDPEPAIDDQKPMVQGLNLGQNSINSNGQVEITLLVSGKHLALASSYFEKMFAGSYVEGKIHDSGLRRVTARDCDPEAFSIILSIMHGYHRDVPKSLSLEMLAKVAIIVDYYGCHEIVEPHVNIWIASLKSVLPTVYGRDCILCMMISWVFSEPDVFQQMTRLALIHSEKLIEAEDIPLPADLLGKLDPD</sequence>
<keyword evidence="4" id="KW-1185">Reference proteome</keyword>
<protein>
    <recommendedName>
        <fullName evidence="2">BTB domain-containing protein</fullName>
    </recommendedName>
</protein>
<comment type="caution">
    <text evidence="3">The sequence shown here is derived from an EMBL/GenBank/DDBJ whole genome shotgun (WGS) entry which is preliminary data.</text>
</comment>
<gene>
    <name evidence="3" type="ORF">FLAG1_06093</name>
</gene>
<dbReference type="InterPro" id="IPR000210">
    <property type="entry name" value="BTB/POZ_dom"/>
</dbReference>
<dbReference type="CDD" id="cd18186">
    <property type="entry name" value="BTB_POZ_ZBTB_KLHL-like"/>
    <property type="match status" value="1"/>
</dbReference>
<accession>A0A0N0V6Q8</accession>
<feature type="compositionally biased region" description="Polar residues" evidence="1">
    <location>
        <begin position="1"/>
        <end position="11"/>
    </location>
</feature>
<organism evidence="3 4">
    <name type="scientific">Fusarium langsethiae</name>
    <dbReference type="NCBI Taxonomy" id="179993"/>
    <lineage>
        <taxon>Eukaryota</taxon>
        <taxon>Fungi</taxon>
        <taxon>Dikarya</taxon>
        <taxon>Ascomycota</taxon>
        <taxon>Pezizomycotina</taxon>
        <taxon>Sordariomycetes</taxon>
        <taxon>Hypocreomycetidae</taxon>
        <taxon>Hypocreales</taxon>
        <taxon>Nectriaceae</taxon>
        <taxon>Fusarium</taxon>
    </lineage>
</organism>
<dbReference type="OrthoDB" id="5326346at2759"/>
<proteinExistence type="predicted"/>
<dbReference type="AlphaFoldDB" id="A0A0N0V6Q8"/>
<reference evidence="3 4" key="1">
    <citation type="submission" date="2015-04" db="EMBL/GenBank/DDBJ databases">
        <title>The draft genome sequence of Fusarium langsethiae, a T-2/HT-2 mycotoxin producer.</title>
        <authorList>
            <person name="Lysoe E."/>
            <person name="Divon H.H."/>
            <person name="Terzi V."/>
            <person name="Orru L."/>
            <person name="Lamontanara A."/>
            <person name="Kolseth A.-K."/>
            <person name="Frandsen R.J."/>
            <person name="Nielsen K."/>
            <person name="Thrane U."/>
        </authorList>
    </citation>
    <scope>NUCLEOTIDE SEQUENCE [LARGE SCALE GENOMIC DNA]</scope>
    <source>
        <strain evidence="3 4">Fl201059</strain>
    </source>
</reference>
<dbReference type="Proteomes" id="UP000037904">
    <property type="component" value="Unassembled WGS sequence"/>
</dbReference>
<dbReference type="PROSITE" id="PS50097">
    <property type="entry name" value="BTB"/>
    <property type="match status" value="1"/>
</dbReference>